<protein>
    <recommendedName>
        <fullName evidence="1">YrdC-like domain-containing protein</fullName>
    </recommendedName>
</protein>
<dbReference type="SUPFAM" id="SSF55821">
    <property type="entry name" value="YrdC/RibB"/>
    <property type="match status" value="1"/>
</dbReference>
<reference evidence="2 3" key="1">
    <citation type="submission" date="2013-05" db="EMBL/GenBank/DDBJ databases">
        <title>Genome assembly of Chondromyces apiculatus DSM 436.</title>
        <authorList>
            <person name="Sharma G."/>
            <person name="Khatri I."/>
            <person name="Kaur C."/>
            <person name="Mayilraj S."/>
            <person name="Subramanian S."/>
        </authorList>
    </citation>
    <scope>NUCLEOTIDE SEQUENCE [LARGE SCALE GENOMIC DNA]</scope>
    <source>
        <strain evidence="2 3">DSM 436</strain>
    </source>
</reference>
<evidence type="ECO:0000313" key="3">
    <source>
        <dbReference type="Proteomes" id="UP000019678"/>
    </source>
</evidence>
<dbReference type="eggNOG" id="COG0009">
    <property type="taxonomic scope" value="Bacteria"/>
</dbReference>
<dbReference type="Proteomes" id="UP000019678">
    <property type="component" value="Unassembled WGS sequence"/>
</dbReference>
<dbReference type="OrthoDB" id="9814580at2"/>
<dbReference type="InterPro" id="IPR052532">
    <property type="entry name" value="SUA5_domain"/>
</dbReference>
<feature type="domain" description="YrdC-like" evidence="1">
    <location>
        <begin position="12"/>
        <end position="195"/>
    </location>
</feature>
<evidence type="ECO:0000259" key="1">
    <source>
        <dbReference type="PROSITE" id="PS51163"/>
    </source>
</evidence>
<accession>A0A017T9K5</accession>
<dbReference type="AlphaFoldDB" id="A0A017T9K5"/>
<dbReference type="InterPro" id="IPR006070">
    <property type="entry name" value="Sua5-like_dom"/>
</dbReference>
<organism evidence="2 3">
    <name type="scientific">Chondromyces apiculatus DSM 436</name>
    <dbReference type="NCBI Taxonomy" id="1192034"/>
    <lineage>
        <taxon>Bacteria</taxon>
        <taxon>Pseudomonadati</taxon>
        <taxon>Myxococcota</taxon>
        <taxon>Polyangia</taxon>
        <taxon>Polyangiales</taxon>
        <taxon>Polyangiaceae</taxon>
        <taxon>Chondromyces</taxon>
    </lineage>
</organism>
<dbReference type="Gene3D" id="3.90.870.10">
    <property type="entry name" value="DHBP synthase"/>
    <property type="match status" value="1"/>
</dbReference>
<evidence type="ECO:0000313" key="2">
    <source>
        <dbReference type="EMBL" id="EYF05592.1"/>
    </source>
</evidence>
<gene>
    <name evidence="2" type="ORF">CAP_3140</name>
</gene>
<name>A0A017T9K5_9BACT</name>
<comment type="caution">
    <text evidence="2">The sequence shown here is derived from an EMBL/GenBank/DDBJ whole genome shotgun (WGS) entry which is preliminary data.</text>
</comment>
<proteinExistence type="predicted"/>
<dbReference type="PANTHER" id="PTHR42828:SF3">
    <property type="entry name" value="THREONYLCARBAMOYL-AMP SYNTHASE"/>
    <property type="match status" value="1"/>
</dbReference>
<dbReference type="GO" id="GO:0003725">
    <property type="term" value="F:double-stranded RNA binding"/>
    <property type="evidence" value="ECO:0007669"/>
    <property type="project" value="InterPro"/>
</dbReference>
<keyword evidence="3" id="KW-1185">Reference proteome</keyword>
<dbReference type="RefSeq" id="WP_081864945.1">
    <property type="nucleotide sequence ID" value="NZ_ASRX01000022.1"/>
</dbReference>
<dbReference type="STRING" id="1192034.CAP_3140"/>
<dbReference type="InterPro" id="IPR017945">
    <property type="entry name" value="DHBP_synth_RibB-like_a/b_dom"/>
</dbReference>
<dbReference type="NCBIfam" id="TIGR00057">
    <property type="entry name" value="L-threonylcarbamoyladenylate synthase"/>
    <property type="match status" value="1"/>
</dbReference>
<sequence>MLLPLNPTHPEPRKIARAVEMLERGEIIGYPTDTVYGLGCDILNKQAIERIYQLKGMRKDKALAFICPDLSDISRYAIVENHTYRLLKRFLPGPYTFILPATREVPKYLHLKQKTVGIRVPAHPVPVALVQALGRPLISTTAAPVGEDPLVDPAEVDQRFKGLGLVLDAGGGGMVPTTVVDLSEGRVHIVRQGAGPTDELV</sequence>
<dbReference type="PROSITE" id="PS51163">
    <property type="entry name" value="YRDC"/>
    <property type="match status" value="1"/>
</dbReference>
<dbReference type="Pfam" id="PF01300">
    <property type="entry name" value="Sua5_yciO_yrdC"/>
    <property type="match status" value="1"/>
</dbReference>
<dbReference type="EMBL" id="ASRX01000022">
    <property type="protein sequence ID" value="EYF05592.1"/>
    <property type="molecule type" value="Genomic_DNA"/>
</dbReference>
<dbReference type="PANTHER" id="PTHR42828">
    <property type="entry name" value="DHBP SYNTHASE RIBB-LIKE ALPHA/BETA DOMAIN-CONTAINING PROTEIN"/>
    <property type="match status" value="1"/>
</dbReference>